<keyword evidence="3" id="KW-0050">Antiport</keyword>
<dbReference type="Pfam" id="PF01554">
    <property type="entry name" value="MatE"/>
    <property type="match status" value="2"/>
</dbReference>
<feature type="transmembrane region" description="Helical" evidence="10">
    <location>
        <begin position="12"/>
        <end position="33"/>
    </location>
</feature>
<evidence type="ECO:0000256" key="6">
    <source>
        <dbReference type="ARBA" id="ARBA00022989"/>
    </source>
</evidence>
<proteinExistence type="predicted"/>
<evidence type="ECO:0000256" key="7">
    <source>
        <dbReference type="ARBA" id="ARBA00023065"/>
    </source>
</evidence>
<evidence type="ECO:0000256" key="1">
    <source>
        <dbReference type="ARBA" id="ARBA00004651"/>
    </source>
</evidence>
<gene>
    <name evidence="11" type="ORF">HMPREF9449_01972</name>
</gene>
<dbReference type="GO" id="GO:0006811">
    <property type="term" value="P:monoatomic ion transport"/>
    <property type="evidence" value="ECO:0007669"/>
    <property type="project" value="UniProtKB-KW"/>
</dbReference>
<name>H1DJA0_9BACT</name>
<dbReference type="RefSeq" id="WP_009137119.1">
    <property type="nucleotide sequence ID" value="NZ_JH594596.1"/>
</dbReference>
<comment type="subcellular location">
    <subcellularLocation>
        <location evidence="1">Cell membrane</location>
        <topology evidence="1">Multi-pass membrane protein</topology>
    </subcellularLocation>
</comment>
<dbReference type="HOGENOM" id="CLU_012893_5_0_10"/>
<feature type="transmembrane region" description="Helical" evidence="10">
    <location>
        <begin position="285"/>
        <end position="308"/>
    </location>
</feature>
<dbReference type="InterPro" id="IPR048279">
    <property type="entry name" value="MdtK-like"/>
</dbReference>
<dbReference type="STRING" id="742817.HMPREF9449_01972"/>
<feature type="transmembrane region" description="Helical" evidence="10">
    <location>
        <begin position="39"/>
        <end position="61"/>
    </location>
</feature>
<comment type="caution">
    <text evidence="11">The sequence shown here is derived from an EMBL/GenBank/DDBJ whole genome shotgun (WGS) entry which is preliminary data.</text>
</comment>
<keyword evidence="12" id="KW-1185">Reference proteome</keyword>
<dbReference type="EMBL" id="ADMC01000025">
    <property type="protein sequence ID" value="EHP46355.1"/>
    <property type="molecule type" value="Genomic_DNA"/>
</dbReference>
<feature type="transmembrane region" description="Helical" evidence="10">
    <location>
        <begin position="168"/>
        <end position="187"/>
    </location>
</feature>
<dbReference type="CDD" id="cd13140">
    <property type="entry name" value="MATE_like_1"/>
    <property type="match status" value="1"/>
</dbReference>
<sequence>MRKITDLTQGSIVRNLWIMAVPLISSSFIQMAYNMTDMLWLGHLGSDAVAAVGAAGFFVWLSNALSYMTKTGAEITVSQSIGARDPGRAAVYANHALTLSVLIGLGYAIFILTSADVLIRFFHFDASISSQSAGYLQIVAPGIFFQFNNNTFSGIYNGQGDSKTPFRITAIGLLVNIVLDPLLIYGYGPFPRLGTAGAAIATVLAQLIVYSFFAYRIFSNRFPLGKMHLFTALKKKPASRIIFLGLPVSLQNALFSMFSLTLAALAARWGAIGVAAQSVGSQIEALSWMTATGFSTALAAFVGQNYGAGKYERIRKGYRLTLYIAGSIGLSAGILFFLFSREIFSIFIPEAEAVEAGGTYLKILAISQLFMVTELVTQGAFNGCGRTIPPSLTGILFTGARIPLAWYLCSFPSLGLNGIWWSITLSSIFKGTLLPFWFLYFQKKILNAKKIKEKIL</sequence>
<evidence type="ECO:0000256" key="10">
    <source>
        <dbReference type="SAM" id="Phobius"/>
    </source>
</evidence>
<feature type="transmembrane region" description="Helical" evidence="10">
    <location>
        <begin position="128"/>
        <end position="147"/>
    </location>
</feature>
<dbReference type="PANTHER" id="PTHR43298">
    <property type="entry name" value="MULTIDRUG RESISTANCE PROTEIN NORM-RELATED"/>
    <property type="match status" value="1"/>
</dbReference>
<evidence type="ECO:0000313" key="12">
    <source>
        <dbReference type="Proteomes" id="UP000004892"/>
    </source>
</evidence>
<keyword evidence="6 10" id="KW-1133">Transmembrane helix</keyword>
<feature type="transmembrane region" description="Helical" evidence="10">
    <location>
        <begin position="320"/>
        <end position="339"/>
    </location>
</feature>
<keyword evidence="5 10" id="KW-0812">Transmembrane</keyword>
<dbReference type="GO" id="GO:0015297">
    <property type="term" value="F:antiporter activity"/>
    <property type="evidence" value="ECO:0007669"/>
    <property type="project" value="UniProtKB-KW"/>
</dbReference>
<dbReference type="NCBIfam" id="TIGR00797">
    <property type="entry name" value="matE"/>
    <property type="match status" value="1"/>
</dbReference>
<dbReference type="PANTHER" id="PTHR43298:SF2">
    <property type="entry name" value="FMN_FAD EXPORTER YEEO-RELATED"/>
    <property type="match status" value="1"/>
</dbReference>
<accession>H1DJA0</accession>
<evidence type="ECO:0000256" key="4">
    <source>
        <dbReference type="ARBA" id="ARBA00022475"/>
    </source>
</evidence>
<keyword evidence="4" id="KW-1003">Cell membrane</keyword>
<evidence type="ECO:0000256" key="9">
    <source>
        <dbReference type="ARBA" id="ARBA00031636"/>
    </source>
</evidence>
<feature type="transmembrane region" description="Helical" evidence="10">
    <location>
        <begin position="239"/>
        <end position="265"/>
    </location>
</feature>
<feature type="transmembrane region" description="Helical" evidence="10">
    <location>
        <begin position="96"/>
        <end position="122"/>
    </location>
</feature>
<evidence type="ECO:0000313" key="11">
    <source>
        <dbReference type="EMBL" id="EHP46355.1"/>
    </source>
</evidence>
<dbReference type="eggNOG" id="COG0534">
    <property type="taxonomic scope" value="Bacteria"/>
</dbReference>
<feature type="transmembrane region" description="Helical" evidence="10">
    <location>
        <begin position="419"/>
        <end position="441"/>
    </location>
</feature>
<protein>
    <recommendedName>
        <fullName evidence="9">Multidrug-efflux transporter</fullName>
    </recommendedName>
</protein>
<dbReference type="PIRSF" id="PIRSF006603">
    <property type="entry name" value="DinF"/>
    <property type="match status" value="1"/>
</dbReference>
<dbReference type="Proteomes" id="UP000004892">
    <property type="component" value="Unassembled WGS sequence"/>
</dbReference>
<dbReference type="InterPro" id="IPR050222">
    <property type="entry name" value="MATE_MdtK"/>
</dbReference>
<keyword evidence="2" id="KW-0813">Transport</keyword>
<dbReference type="GO" id="GO:0042910">
    <property type="term" value="F:xenobiotic transmembrane transporter activity"/>
    <property type="evidence" value="ECO:0007669"/>
    <property type="project" value="InterPro"/>
</dbReference>
<evidence type="ECO:0000256" key="2">
    <source>
        <dbReference type="ARBA" id="ARBA00022448"/>
    </source>
</evidence>
<feature type="transmembrane region" description="Helical" evidence="10">
    <location>
        <begin position="193"/>
        <end position="218"/>
    </location>
</feature>
<dbReference type="GeneID" id="98069530"/>
<evidence type="ECO:0000256" key="8">
    <source>
        <dbReference type="ARBA" id="ARBA00023136"/>
    </source>
</evidence>
<evidence type="ECO:0000256" key="3">
    <source>
        <dbReference type="ARBA" id="ARBA00022449"/>
    </source>
</evidence>
<organism evidence="11 12">
    <name type="scientific">Odoribacter laneus YIT 12061</name>
    <dbReference type="NCBI Taxonomy" id="742817"/>
    <lineage>
        <taxon>Bacteria</taxon>
        <taxon>Pseudomonadati</taxon>
        <taxon>Bacteroidota</taxon>
        <taxon>Bacteroidia</taxon>
        <taxon>Bacteroidales</taxon>
        <taxon>Odoribacteraceae</taxon>
        <taxon>Odoribacter</taxon>
    </lineage>
</organism>
<keyword evidence="8 10" id="KW-0472">Membrane</keyword>
<reference evidence="11 12" key="1">
    <citation type="submission" date="2012-01" db="EMBL/GenBank/DDBJ databases">
        <title>The Genome Sequence of Odoribacter laneus YIT 12061.</title>
        <authorList>
            <consortium name="The Broad Institute Genome Sequencing Platform"/>
            <person name="Earl A."/>
            <person name="Ward D."/>
            <person name="Feldgarden M."/>
            <person name="Gevers D."/>
            <person name="Morotomi M."/>
            <person name="Young S.K."/>
            <person name="Zeng Q."/>
            <person name="Gargeya S."/>
            <person name="Fitzgerald M."/>
            <person name="Haas B."/>
            <person name="Abouelleil A."/>
            <person name="Alvarado L."/>
            <person name="Arachchi H.M."/>
            <person name="Berlin A."/>
            <person name="Chapman S.B."/>
            <person name="Gearin G."/>
            <person name="Goldberg J."/>
            <person name="Griggs A."/>
            <person name="Gujja S."/>
            <person name="Hansen M."/>
            <person name="Heiman D."/>
            <person name="Howarth C."/>
            <person name="Larimer J."/>
            <person name="Lui A."/>
            <person name="MacDonald P.J.P."/>
            <person name="McCowen C."/>
            <person name="Montmayeur A."/>
            <person name="Murphy C."/>
            <person name="Neiman D."/>
            <person name="Pearson M."/>
            <person name="Priest M."/>
            <person name="Roberts A."/>
            <person name="Saif S."/>
            <person name="Shea T."/>
            <person name="Sisk P."/>
            <person name="Stolte C."/>
            <person name="Sykes S."/>
            <person name="Wortman J."/>
            <person name="Nusbaum C."/>
            <person name="Birren B."/>
        </authorList>
    </citation>
    <scope>NUCLEOTIDE SEQUENCE [LARGE SCALE GENOMIC DNA]</scope>
    <source>
        <strain evidence="11 12">YIT 12061</strain>
    </source>
</reference>
<dbReference type="AlphaFoldDB" id="H1DJA0"/>
<evidence type="ECO:0000256" key="5">
    <source>
        <dbReference type="ARBA" id="ARBA00022692"/>
    </source>
</evidence>
<dbReference type="PATRIC" id="fig|742817.3.peg.2101"/>
<keyword evidence="7" id="KW-0406">Ion transport</keyword>
<dbReference type="InterPro" id="IPR002528">
    <property type="entry name" value="MATE_fam"/>
</dbReference>
<dbReference type="GO" id="GO:0005886">
    <property type="term" value="C:plasma membrane"/>
    <property type="evidence" value="ECO:0007669"/>
    <property type="project" value="UniProtKB-SubCell"/>
</dbReference>